<dbReference type="InterPro" id="IPR024072">
    <property type="entry name" value="DHFR-like_dom_sf"/>
</dbReference>
<comment type="caution">
    <text evidence="1">The sequence shown here is derived from an EMBL/GenBank/DDBJ whole genome shotgun (WGS) entry which is preliminary data.</text>
</comment>
<dbReference type="EMBL" id="ALWX01000057">
    <property type="protein sequence ID" value="EKA60499.1"/>
    <property type="molecule type" value="Genomic_DNA"/>
</dbReference>
<name>K1DVQ9_9MICO</name>
<dbReference type="SUPFAM" id="SSF109854">
    <property type="entry name" value="DinB/YfiT-like putative metalloenzymes"/>
    <property type="match status" value="1"/>
</dbReference>
<evidence type="ECO:0000313" key="2">
    <source>
        <dbReference type="Proteomes" id="UP000004474"/>
    </source>
</evidence>
<dbReference type="InterPro" id="IPR007061">
    <property type="entry name" value="MST-like"/>
</dbReference>
<dbReference type="SUPFAM" id="SSF53597">
    <property type="entry name" value="Dihydrofolate reductase-like"/>
    <property type="match status" value="1"/>
</dbReference>
<gene>
    <name evidence="1" type="ORF">B277_12586</name>
</gene>
<accession>K1DVQ9</accession>
<organism evidence="1 2">
    <name type="scientific">Janibacter hoylei PVAS-1</name>
    <dbReference type="NCBI Taxonomy" id="1210046"/>
    <lineage>
        <taxon>Bacteria</taxon>
        <taxon>Bacillati</taxon>
        <taxon>Actinomycetota</taxon>
        <taxon>Actinomycetes</taxon>
        <taxon>Micrococcales</taxon>
        <taxon>Intrasporangiaceae</taxon>
        <taxon>Janibacter</taxon>
    </lineage>
</organism>
<protein>
    <recommendedName>
        <fullName evidence="3">DUF664 domain-containing protein</fullName>
    </recommendedName>
</protein>
<dbReference type="PATRIC" id="fig|1210046.3.peg.2419"/>
<evidence type="ECO:0008006" key="3">
    <source>
        <dbReference type="Google" id="ProtNLM"/>
    </source>
</evidence>
<dbReference type="Gene3D" id="1.20.120.450">
    <property type="entry name" value="dinb family like domain"/>
    <property type="match status" value="1"/>
</dbReference>
<dbReference type="Pfam" id="PF04978">
    <property type="entry name" value="MST"/>
    <property type="match status" value="1"/>
</dbReference>
<reference evidence="1 2" key="1">
    <citation type="journal article" date="2012" name="J. Bacteriol.">
        <title>Genome Sequence of Janibacter hoylei MTCC8307, Isolated from the Stratospheric Air.</title>
        <authorList>
            <person name="Pawar S.P."/>
            <person name="Dhotre D.P."/>
            <person name="Shetty S.A."/>
            <person name="Chowdhury S.P."/>
            <person name="Chaudhari B.L."/>
            <person name="Shouche Y.S."/>
        </authorList>
    </citation>
    <scope>NUCLEOTIDE SEQUENCE [LARGE SCALE GENOMIC DNA]</scope>
    <source>
        <strain evidence="1 2">PVAS-1</strain>
    </source>
</reference>
<dbReference type="eggNOG" id="COG2318">
    <property type="taxonomic scope" value="Bacteria"/>
</dbReference>
<dbReference type="eggNOG" id="COG0262">
    <property type="taxonomic scope" value="Bacteria"/>
</dbReference>
<dbReference type="OrthoDB" id="4548523at2"/>
<dbReference type="InterPro" id="IPR034660">
    <property type="entry name" value="DinB/YfiT-like"/>
</dbReference>
<dbReference type="Gene3D" id="3.40.430.10">
    <property type="entry name" value="Dihydrofolate Reductase, subunit A"/>
    <property type="match status" value="1"/>
</dbReference>
<dbReference type="Proteomes" id="UP000004474">
    <property type="component" value="Unassembled WGS sequence"/>
</dbReference>
<evidence type="ECO:0000313" key="1">
    <source>
        <dbReference type="EMBL" id="EKA60499.1"/>
    </source>
</evidence>
<proteinExistence type="predicted"/>
<sequence>MANTYAWVHRELHAAATEAAVDKDVWVVGGGLAGQFADAGLLDKVWVHQTPLVLGAGATFLRRLRLRRERVERDGQFPAMVFEVVGPEPRRAGEVDGAARSMARGETARRYRRGVNLPPFQHEVPFDASAREQLLAFVDEHRAMLGRCLDDLTEDEARRRLVPSRTTLLGLVKHATFVERVWFDEGVHGRTRAEIGIPASPDASFALTAEDTIASAVAAHRLACSDSRAAIVGLDLDDVVTGNRRGPLPLRWVLVHVLRELAQHAGHADILREQILAAREG</sequence>
<dbReference type="STRING" id="1210046.B277_12586"/>
<dbReference type="AlphaFoldDB" id="K1DVQ9"/>